<accession>A0AAX6HYF1</accession>
<gene>
    <name evidence="2" type="ORF">M6B38_280010</name>
</gene>
<comment type="caution">
    <text evidence="2">The sequence shown here is derived from an EMBL/GenBank/DDBJ whole genome shotgun (WGS) entry which is preliminary data.</text>
</comment>
<keyword evidence="1" id="KW-1133">Transmembrane helix</keyword>
<evidence type="ECO:0000256" key="1">
    <source>
        <dbReference type="SAM" id="Phobius"/>
    </source>
</evidence>
<feature type="transmembrane region" description="Helical" evidence="1">
    <location>
        <begin position="64"/>
        <end position="84"/>
    </location>
</feature>
<dbReference type="EMBL" id="JANAVB010005600">
    <property type="protein sequence ID" value="KAJ6845942.1"/>
    <property type="molecule type" value="Genomic_DNA"/>
</dbReference>
<keyword evidence="1" id="KW-0812">Transmembrane</keyword>
<keyword evidence="1" id="KW-0472">Membrane</keyword>
<keyword evidence="3" id="KW-1185">Reference proteome</keyword>
<protein>
    <submittedName>
        <fullName evidence="2">Bifunctional nuclease 1-like isoform X1</fullName>
    </submittedName>
</protein>
<sequence length="86" mass="9223">MKSPSFESAQWLKRDGIGTTIYGSKDKTGLSQKRKLESHISATEELRKKAVVISSAAGLGSSDISYVTIVVAIYGISACMVLRVNS</sequence>
<reference evidence="2" key="2">
    <citation type="submission" date="2023-04" db="EMBL/GenBank/DDBJ databases">
        <authorList>
            <person name="Bruccoleri R.E."/>
            <person name="Oakeley E.J."/>
            <person name="Faust A.-M."/>
            <person name="Dessus-Babus S."/>
            <person name="Altorfer M."/>
            <person name="Burckhardt D."/>
            <person name="Oertli M."/>
            <person name="Naumann U."/>
            <person name="Petersen F."/>
            <person name="Wong J."/>
        </authorList>
    </citation>
    <scope>NUCLEOTIDE SEQUENCE</scope>
    <source>
        <strain evidence="2">GSM-AAB239-AS_SAM_17_03QT</strain>
        <tissue evidence="2">Leaf</tissue>
    </source>
</reference>
<reference evidence="2" key="1">
    <citation type="journal article" date="2023" name="GigaByte">
        <title>Genome assembly of the bearded iris, Iris pallida Lam.</title>
        <authorList>
            <person name="Bruccoleri R.E."/>
            <person name="Oakeley E.J."/>
            <person name="Faust A.M.E."/>
            <person name="Altorfer M."/>
            <person name="Dessus-Babus S."/>
            <person name="Burckhardt D."/>
            <person name="Oertli M."/>
            <person name="Naumann U."/>
            <person name="Petersen F."/>
            <person name="Wong J."/>
        </authorList>
    </citation>
    <scope>NUCLEOTIDE SEQUENCE</scope>
    <source>
        <strain evidence="2">GSM-AAB239-AS_SAM_17_03QT</strain>
    </source>
</reference>
<evidence type="ECO:0000313" key="2">
    <source>
        <dbReference type="EMBL" id="KAJ6845942.1"/>
    </source>
</evidence>
<organism evidence="2 3">
    <name type="scientific">Iris pallida</name>
    <name type="common">Sweet iris</name>
    <dbReference type="NCBI Taxonomy" id="29817"/>
    <lineage>
        <taxon>Eukaryota</taxon>
        <taxon>Viridiplantae</taxon>
        <taxon>Streptophyta</taxon>
        <taxon>Embryophyta</taxon>
        <taxon>Tracheophyta</taxon>
        <taxon>Spermatophyta</taxon>
        <taxon>Magnoliopsida</taxon>
        <taxon>Liliopsida</taxon>
        <taxon>Asparagales</taxon>
        <taxon>Iridaceae</taxon>
        <taxon>Iridoideae</taxon>
        <taxon>Irideae</taxon>
        <taxon>Iris</taxon>
    </lineage>
</organism>
<name>A0AAX6HYF1_IRIPA</name>
<proteinExistence type="predicted"/>
<dbReference type="Proteomes" id="UP001140949">
    <property type="component" value="Unassembled WGS sequence"/>
</dbReference>
<dbReference type="AlphaFoldDB" id="A0AAX6HYF1"/>
<evidence type="ECO:0000313" key="3">
    <source>
        <dbReference type="Proteomes" id="UP001140949"/>
    </source>
</evidence>